<name>A0AAW1S3Q1_9CHLO</name>
<reference evidence="1 2" key="1">
    <citation type="journal article" date="2024" name="Nat. Commun.">
        <title>Phylogenomics reveals the evolutionary origins of lichenization in chlorophyte algae.</title>
        <authorList>
            <person name="Puginier C."/>
            <person name="Libourel C."/>
            <person name="Otte J."/>
            <person name="Skaloud P."/>
            <person name="Haon M."/>
            <person name="Grisel S."/>
            <person name="Petersen M."/>
            <person name="Berrin J.G."/>
            <person name="Delaux P.M."/>
            <person name="Dal Grande F."/>
            <person name="Keller J."/>
        </authorList>
    </citation>
    <scope>NUCLEOTIDE SEQUENCE [LARGE SCALE GENOMIC DNA]</scope>
    <source>
        <strain evidence="1 2">SAG 2145</strain>
    </source>
</reference>
<dbReference type="AlphaFoldDB" id="A0AAW1S3Q1"/>
<sequence>MSSPRYVNATKSVDVADCTLQIVDTGKKLYSVRHRPTDLTFLLSFSHAMSVTLNADGRIMDVANSWGSNPTMNAKGKQGPNSSDRYLRKIPLYVIEFAFLCLRYG</sequence>
<proteinExistence type="predicted"/>
<keyword evidence="2" id="KW-1185">Reference proteome</keyword>
<comment type="caution">
    <text evidence="1">The sequence shown here is derived from an EMBL/GenBank/DDBJ whole genome shotgun (WGS) entry which is preliminary data.</text>
</comment>
<evidence type="ECO:0000313" key="2">
    <source>
        <dbReference type="Proteomes" id="UP001438707"/>
    </source>
</evidence>
<organism evidence="1 2">
    <name type="scientific">Apatococcus lobatus</name>
    <dbReference type="NCBI Taxonomy" id="904363"/>
    <lineage>
        <taxon>Eukaryota</taxon>
        <taxon>Viridiplantae</taxon>
        <taxon>Chlorophyta</taxon>
        <taxon>core chlorophytes</taxon>
        <taxon>Trebouxiophyceae</taxon>
        <taxon>Chlorellales</taxon>
        <taxon>Chlorellaceae</taxon>
        <taxon>Apatococcus</taxon>
    </lineage>
</organism>
<dbReference type="EMBL" id="JALJOS010000004">
    <property type="protein sequence ID" value="KAK9840384.1"/>
    <property type="molecule type" value="Genomic_DNA"/>
</dbReference>
<protein>
    <submittedName>
        <fullName evidence="1">Uncharacterized protein</fullName>
    </submittedName>
</protein>
<gene>
    <name evidence="1" type="ORF">WJX74_008976</name>
</gene>
<accession>A0AAW1S3Q1</accession>
<dbReference type="Proteomes" id="UP001438707">
    <property type="component" value="Unassembled WGS sequence"/>
</dbReference>
<evidence type="ECO:0000313" key="1">
    <source>
        <dbReference type="EMBL" id="KAK9840384.1"/>
    </source>
</evidence>